<name>A0A921EA57_9BACT</name>
<dbReference type="GO" id="GO:0017148">
    <property type="term" value="P:negative regulation of translation"/>
    <property type="evidence" value="ECO:0007669"/>
    <property type="project" value="UniProtKB-UniRule"/>
</dbReference>
<comment type="caution">
    <text evidence="3">The sequence shown here is derived from an EMBL/GenBank/DDBJ whole genome shotgun (WGS) entry which is preliminary data.</text>
</comment>
<comment type="similarity">
    <text evidence="1 2">Belongs to the Iojap/RsfS family.</text>
</comment>
<comment type="subcellular location">
    <subcellularLocation>
        <location evidence="2">Cytoplasm</location>
    </subcellularLocation>
</comment>
<keyword evidence="2" id="KW-0678">Repressor</keyword>
<dbReference type="HAMAP" id="MF_01477">
    <property type="entry name" value="Iojap_RsfS"/>
    <property type="match status" value="1"/>
</dbReference>
<accession>A0A921EA57</accession>
<dbReference type="EMBL" id="DYXT01000047">
    <property type="protein sequence ID" value="HJE39873.1"/>
    <property type="molecule type" value="Genomic_DNA"/>
</dbReference>
<sequence>MTQPRPEVSTLPLTRQELIVEGIRDRKGKNITIVDLSKIESASTECFIICEGTSSSHVASVADSVREYVQRNGSIKPYNYDGYQNAQWIVIDYGDIFVHVFAPEQRARYNLEELWSDARITDLPDID</sequence>
<dbReference type="Gene3D" id="3.30.460.10">
    <property type="entry name" value="Beta Polymerase, domain 2"/>
    <property type="match status" value="1"/>
</dbReference>
<dbReference type="Proteomes" id="UP000711407">
    <property type="component" value="Unassembled WGS sequence"/>
</dbReference>
<keyword evidence="2" id="KW-0810">Translation regulation</keyword>
<dbReference type="GO" id="GO:0005737">
    <property type="term" value="C:cytoplasm"/>
    <property type="evidence" value="ECO:0007669"/>
    <property type="project" value="UniProtKB-SubCell"/>
</dbReference>
<dbReference type="InterPro" id="IPR004394">
    <property type="entry name" value="Iojap/RsfS/C7orf30"/>
</dbReference>
<reference evidence="3" key="1">
    <citation type="journal article" date="2021" name="PeerJ">
        <title>Extensive microbial diversity within the chicken gut microbiome revealed by metagenomics and culture.</title>
        <authorList>
            <person name="Gilroy R."/>
            <person name="Ravi A."/>
            <person name="Getino M."/>
            <person name="Pursley I."/>
            <person name="Horton D.L."/>
            <person name="Alikhan N.F."/>
            <person name="Baker D."/>
            <person name="Gharbi K."/>
            <person name="Hall N."/>
            <person name="Watson M."/>
            <person name="Adriaenssens E.M."/>
            <person name="Foster-Nyarko E."/>
            <person name="Jarju S."/>
            <person name="Secka A."/>
            <person name="Antonio M."/>
            <person name="Oren A."/>
            <person name="Chaudhuri R.R."/>
            <person name="La Ragione R."/>
            <person name="Hildebrand F."/>
            <person name="Pallen M.J."/>
        </authorList>
    </citation>
    <scope>NUCLEOTIDE SEQUENCE</scope>
    <source>
        <strain evidence="3">4100</strain>
    </source>
</reference>
<dbReference type="GO" id="GO:0043023">
    <property type="term" value="F:ribosomal large subunit binding"/>
    <property type="evidence" value="ECO:0007669"/>
    <property type="project" value="TreeGrafter"/>
</dbReference>
<dbReference type="AlphaFoldDB" id="A0A921EA57"/>
<evidence type="ECO:0000256" key="2">
    <source>
        <dbReference type="HAMAP-Rule" id="MF_01477"/>
    </source>
</evidence>
<keyword evidence="2" id="KW-0963">Cytoplasm</keyword>
<evidence type="ECO:0000313" key="4">
    <source>
        <dbReference type="Proteomes" id="UP000711407"/>
    </source>
</evidence>
<dbReference type="GO" id="GO:0042256">
    <property type="term" value="P:cytosolic ribosome assembly"/>
    <property type="evidence" value="ECO:0007669"/>
    <property type="project" value="UniProtKB-UniRule"/>
</dbReference>
<dbReference type="GO" id="GO:0090071">
    <property type="term" value="P:negative regulation of ribosome biogenesis"/>
    <property type="evidence" value="ECO:0007669"/>
    <property type="project" value="UniProtKB-UniRule"/>
</dbReference>
<comment type="subunit">
    <text evidence="2">Interacts with ribosomal protein uL14 (rplN).</text>
</comment>
<protein>
    <recommendedName>
        <fullName evidence="2">Ribosomal silencing factor RsfS</fullName>
    </recommendedName>
</protein>
<reference evidence="3" key="2">
    <citation type="submission" date="2021-09" db="EMBL/GenBank/DDBJ databases">
        <authorList>
            <person name="Gilroy R."/>
        </authorList>
    </citation>
    <scope>NUCLEOTIDE SEQUENCE</scope>
    <source>
        <strain evidence="3">4100</strain>
    </source>
</reference>
<dbReference type="InterPro" id="IPR043519">
    <property type="entry name" value="NT_sf"/>
</dbReference>
<dbReference type="PANTHER" id="PTHR21043">
    <property type="entry name" value="IOJAP SUPERFAMILY ORTHOLOG"/>
    <property type="match status" value="1"/>
</dbReference>
<gene>
    <name evidence="2 3" type="primary">rsfS</name>
    <name evidence="3" type="ORF">K8V47_08975</name>
</gene>
<dbReference type="NCBIfam" id="TIGR00090">
    <property type="entry name" value="rsfS_iojap_ybeB"/>
    <property type="match status" value="1"/>
</dbReference>
<evidence type="ECO:0000256" key="1">
    <source>
        <dbReference type="ARBA" id="ARBA00010574"/>
    </source>
</evidence>
<comment type="function">
    <text evidence="2">Functions as a ribosomal silencing factor. Interacts with ribosomal protein uL14 (rplN), blocking formation of intersubunit bridge B8. Prevents association of the 30S and 50S ribosomal subunits and the formation of functional ribosomes, thus repressing translation.</text>
</comment>
<proteinExistence type="inferred from homology"/>
<organism evidence="3 4">
    <name type="scientific">Candidatus Amulumruptor caecigallinarius</name>
    <dbReference type="NCBI Taxonomy" id="2109911"/>
    <lineage>
        <taxon>Bacteria</taxon>
        <taxon>Pseudomonadati</taxon>
        <taxon>Bacteroidota</taxon>
        <taxon>Bacteroidia</taxon>
        <taxon>Bacteroidales</taxon>
        <taxon>Muribaculaceae</taxon>
        <taxon>Candidatus Amulumruptor</taxon>
    </lineage>
</organism>
<evidence type="ECO:0000313" key="3">
    <source>
        <dbReference type="EMBL" id="HJE39873.1"/>
    </source>
</evidence>
<dbReference type="Pfam" id="PF02410">
    <property type="entry name" value="RsfS"/>
    <property type="match status" value="1"/>
</dbReference>
<dbReference type="PANTHER" id="PTHR21043:SF0">
    <property type="entry name" value="MITOCHONDRIAL ASSEMBLY OF RIBOSOMAL LARGE SUBUNIT PROTEIN 1"/>
    <property type="match status" value="1"/>
</dbReference>
<dbReference type="SUPFAM" id="SSF81301">
    <property type="entry name" value="Nucleotidyltransferase"/>
    <property type="match status" value="1"/>
</dbReference>